<comment type="caution">
    <text evidence="4">The sequence shown here is derived from an EMBL/GenBank/DDBJ whole genome shotgun (WGS) entry which is preliminary data.</text>
</comment>
<dbReference type="InterPro" id="IPR036890">
    <property type="entry name" value="HATPase_C_sf"/>
</dbReference>
<keyword evidence="1" id="KW-0723">Serine/threonine-protein kinase</keyword>
<dbReference type="SUPFAM" id="SSF55874">
    <property type="entry name" value="ATPase domain of HSP90 chaperone/DNA topoisomerase II/histidine kinase"/>
    <property type="match status" value="1"/>
</dbReference>
<dbReference type="RefSeq" id="WP_221026458.1">
    <property type="nucleotide sequence ID" value="NZ_JAIEZQ010000003.1"/>
</dbReference>
<evidence type="ECO:0000313" key="5">
    <source>
        <dbReference type="Proteomes" id="UP000754710"/>
    </source>
</evidence>
<dbReference type="Gene3D" id="3.30.565.10">
    <property type="entry name" value="Histidine kinase-like ATPase, C-terminal domain"/>
    <property type="match status" value="1"/>
</dbReference>
<dbReference type="CDD" id="cd17535">
    <property type="entry name" value="REC_NarL-like"/>
    <property type="match status" value="1"/>
</dbReference>
<dbReference type="CDD" id="cd16936">
    <property type="entry name" value="HATPase_RsbW-like"/>
    <property type="match status" value="1"/>
</dbReference>
<protein>
    <submittedName>
        <fullName evidence="4">Response regulator</fullName>
    </submittedName>
</protein>
<dbReference type="SMART" id="SM00448">
    <property type="entry name" value="REC"/>
    <property type="match status" value="1"/>
</dbReference>
<dbReference type="PANTHER" id="PTHR35526:SF3">
    <property type="entry name" value="ANTI-SIGMA-F FACTOR RSBW"/>
    <property type="match status" value="1"/>
</dbReference>
<evidence type="ECO:0000256" key="2">
    <source>
        <dbReference type="PROSITE-ProRule" id="PRU00169"/>
    </source>
</evidence>
<name>A0ABS7RNN7_9ACTN</name>
<proteinExistence type="predicted"/>
<organism evidence="4 5">
    <name type="scientific">Nocardioides jiangsuensis</name>
    <dbReference type="NCBI Taxonomy" id="2866161"/>
    <lineage>
        <taxon>Bacteria</taxon>
        <taxon>Bacillati</taxon>
        <taxon>Actinomycetota</taxon>
        <taxon>Actinomycetes</taxon>
        <taxon>Propionibacteriales</taxon>
        <taxon>Nocardioidaceae</taxon>
        <taxon>Nocardioides</taxon>
    </lineage>
</organism>
<dbReference type="PROSITE" id="PS50110">
    <property type="entry name" value="RESPONSE_REGULATORY"/>
    <property type="match status" value="1"/>
</dbReference>
<dbReference type="InterPro" id="IPR011006">
    <property type="entry name" value="CheY-like_superfamily"/>
</dbReference>
<sequence length="246" mass="26404">MGIRVLLVDDVVDVRRLVRTALRVRGGFEVLGEAGDGSEAVRLAESLQPDLVVLDLGLPDIAGRDVLTHIRDVSPVSKVVVFSGADTPDRSWITERVDGFVLKDSDLEYLVDLLESVGQRRDNEATLDLPRASTSAGAARRFVTQIVTEWKLEQLLDDAVLVASELATNAVTHADSSCRIRLSLSPAALRIDVIDEGAGTPDPRAAGSTDEHGRGLLLVAALTTAWGLEVLPGDGKLVWAELTRPT</sequence>
<gene>
    <name evidence="4" type="ORF">K1X13_17675</name>
</gene>
<dbReference type="Pfam" id="PF00072">
    <property type="entry name" value="Response_reg"/>
    <property type="match status" value="1"/>
</dbReference>
<feature type="domain" description="Response regulatory" evidence="3">
    <location>
        <begin position="4"/>
        <end position="118"/>
    </location>
</feature>
<dbReference type="InterPro" id="IPR001789">
    <property type="entry name" value="Sig_transdc_resp-reg_receiver"/>
</dbReference>
<reference evidence="4 5" key="1">
    <citation type="submission" date="2021-08" db="EMBL/GenBank/DDBJ databases">
        <title>Nocardioides bacterium WL0053 sp. nov., isolated from the sediment.</title>
        <authorList>
            <person name="Wang L."/>
            <person name="Zhang D."/>
            <person name="Zhang A."/>
        </authorList>
    </citation>
    <scope>NUCLEOTIDE SEQUENCE [LARGE SCALE GENOMIC DNA]</scope>
    <source>
        <strain evidence="4 5">WL0053</strain>
    </source>
</reference>
<keyword evidence="5" id="KW-1185">Reference proteome</keyword>
<dbReference type="Pfam" id="PF13581">
    <property type="entry name" value="HATPase_c_2"/>
    <property type="match status" value="1"/>
</dbReference>
<evidence type="ECO:0000256" key="1">
    <source>
        <dbReference type="ARBA" id="ARBA00022527"/>
    </source>
</evidence>
<dbReference type="InterPro" id="IPR003594">
    <property type="entry name" value="HATPase_dom"/>
</dbReference>
<keyword evidence="2" id="KW-0597">Phosphoprotein</keyword>
<dbReference type="SUPFAM" id="SSF52172">
    <property type="entry name" value="CheY-like"/>
    <property type="match status" value="1"/>
</dbReference>
<evidence type="ECO:0000259" key="3">
    <source>
        <dbReference type="PROSITE" id="PS50110"/>
    </source>
</evidence>
<dbReference type="InterPro" id="IPR058245">
    <property type="entry name" value="NreC/VraR/RcsB-like_REC"/>
</dbReference>
<dbReference type="InterPro" id="IPR050267">
    <property type="entry name" value="Anti-sigma-factor_SerPK"/>
</dbReference>
<feature type="modified residue" description="4-aspartylphosphate" evidence="2">
    <location>
        <position position="55"/>
    </location>
</feature>
<dbReference type="EMBL" id="JAIEZQ010000003">
    <property type="protein sequence ID" value="MBY9076665.1"/>
    <property type="molecule type" value="Genomic_DNA"/>
</dbReference>
<keyword evidence="1" id="KW-0808">Transferase</keyword>
<evidence type="ECO:0000313" key="4">
    <source>
        <dbReference type="EMBL" id="MBY9076665.1"/>
    </source>
</evidence>
<dbReference type="Gene3D" id="3.40.50.2300">
    <property type="match status" value="1"/>
</dbReference>
<dbReference type="Proteomes" id="UP000754710">
    <property type="component" value="Unassembled WGS sequence"/>
</dbReference>
<keyword evidence="1" id="KW-0418">Kinase</keyword>
<accession>A0ABS7RNN7</accession>
<dbReference type="PANTHER" id="PTHR35526">
    <property type="entry name" value="ANTI-SIGMA-F FACTOR RSBW-RELATED"/>
    <property type="match status" value="1"/>
</dbReference>